<evidence type="ECO:0000256" key="1">
    <source>
        <dbReference type="ARBA" id="ARBA00022448"/>
    </source>
</evidence>
<organism evidence="3 4">
    <name type="scientific">Phytophthora megakarya</name>
    <dbReference type="NCBI Taxonomy" id="4795"/>
    <lineage>
        <taxon>Eukaryota</taxon>
        <taxon>Sar</taxon>
        <taxon>Stramenopiles</taxon>
        <taxon>Oomycota</taxon>
        <taxon>Peronosporomycetes</taxon>
        <taxon>Peronosporales</taxon>
        <taxon>Peronosporaceae</taxon>
        <taxon>Phytophthora</taxon>
    </lineage>
</organism>
<sequence length="201" mass="23130">MTRNVCGGEHKRVTTGAMEFGNKNVMIVDENDTSLDSATSFDIITTQSSITKKLRKTVMNSLLQNLLRSLGYFETLGFIYPPRRDKAETWELASKAYKVLNTRASISAFALFLLLQVITNLTFRVFLLASIAPRFNVVNPIYSVWILFFIWIHEDYITGPTGLTRSLCACMLWAELTFVNKRIATERTQMKLVLQRFFRMY</sequence>
<evidence type="ECO:0000313" key="4">
    <source>
        <dbReference type="Proteomes" id="UP000198211"/>
    </source>
</evidence>
<feature type="transmembrane region" description="Helical" evidence="2">
    <location>
        <begin position="100"/>
        <end position="123"/>
    </location>
</feature>
<feature type="transmembrane region" description="Helical" evidence="2">
    <location>
        <begin position="135"/>
        <end position="153"/>
    </location>
</feature>
<dbReference type="EMBL" id="NBNE01007685">
    <property type="protein sequence ID" value="OWZ00348.1"/>
    <property type="molecule type" value="Genomic_DNA"/>
</dbReference>
<keyword evidence="2" id="KW-0472">Membrane</keyword>
<evidence type="ECO:0000313" key="3">
    <source>
        <dbReference type="EMBL" id="OWZ00348.1"/>
    </source>
</evidence>
<keyword evidence="4" id="KW-1185">Reference proteome</keyword>
<feature type="non-terminal residue" evidence="3">
    <location>
        <position position="201"/>
    </location>
</feature>
<dbReference type="PANTHER" id="PTHR19241">
    <property type="entry name" value="ATP-BINDING CASSETTE TRANSPORTER"/>
    <property type="match status" value="1"/>
</dbReference>
<accession>A0A225V628</accession>
<evidence type="ECO:0000256" key="2">
    <source>
        <dbReference type="SAM" id="Phobius"/>
    </source>
</evidence>
<keyword evidence="2" id="KW-1133">Transmembrane helix</keyword>
<protein>
    <submittedName>
        <fullName evidence="3">ABC transporter</fullName>
    </submittedName>
</protein>
<name>A0A225V628_9STRA</name>
<dbReference type="STRING" id="4795.A0A225V628"/>
<reference evidence="4" key="1">
    <citation type="submission" date="2017-03" db="EMBL/GenBank/DDBJ databases">
        <title>Phytopthora megakarya and P. palmivora, two closely related causual agents of cacao black pod achieved similar genome size and gene model numbers by different mechanisms.</title>
        <authorList>
            <person name="Ali S."/>
            <person name="Shao J."/>
            <person name="Larry D.J."/>
            <person name="Kronmiller B."/>
            <person name="Shen D."/>
            <person name="Strem M.D."/>
            <person name="Melnick R.L."/>
            <person name="Guiltinan M.J."/>
            <person name="Tyler B.M."/>
            <person name="Meinhardt L.W."/>
            <person name="Bailey B.A."/>
        </authorList>
    </citation>
    <scope>NUCLEOTIDE SEQUENCE [LARGE SCALE GENOMIC DNA]</scope>
    <source>
        <strain evidence="4">zdho120</strain>
    </source>
</reference>
<dbReference type="AlphaFoldDB" id="A0A225V628"/>
<keyword evidence="1" id="KW-0813">Transport</keyword>
<dbReference type="Proteomes" id="UP000198211">
    <property type="component" value="Unassembled WGS sequence"/>
</dbReference>
<gene>
    <name evidence="3" type="ORF">PHMEG_00028477</name>
</gene>
<keyword evidence="2" id="KW-0812">Transmembrane</keyword>
<proteinExistence type="predicted"/>
<comment type="caution">
    <text evidence="3">The sequence shown here is derived from an EMBL/GenBank/DDBJ whole genome shotgun (WGS) entry which is preliminary data.</text>
</comment>